<keyword evidence="2" id="KW-0698">rRNA processing</keyword>
<feature type="region of interest" description="Disordered" evidence="9">
    <location>
        <begin position="681"/>
        <end position="748"/>
    </location>
</feature>
<dbReference type="GO" id="GO:0000175">
    <property type="term" value="F:3'-5'-RNA exonuclease activity"/>
    <property type="evidence" value="ECO:0007669"/>
    <property type="project" value="InterPro"/>
</dbReference>
<dbReference type="InterPro" id="IPR012588">
    <property type="entry name" value="Exosome-assoc_fac_Rrp6_N"/>
</dbReference>
<dbReference type="Pfam" id="PF08066">
    <property type="entry name" value="PMC2NT"/>
    <property type="match status" value="1"/>
</dbReference>
<dbReference type="Gene3D" id="1.10.150.80">
    <property type="entry name" value="HRDC domain"/>
    <property type="match status" value="1"/>
</dbReference>
<dbReference type="InterPro" id="IPR049559">
    <property type="entry name" value="Rrp6p-like_exo"/>
</dbReference>
<dbReference type="GO" id="GO:0000176">
    <property type="term" value="C:nuclear exosome (RNase complex)"/>
    <property type="evidence" value="ECO:0007669"/>
    <property type="project" value="InterPro"/>
</dbReference>
<dbReference type="GO" id="GO:0000467">
    <property type="term" value="P:exonucleolytic trimming to generate mature 3'-end of 5.8S rRNA from tricistronic rRNA transcript (SSU-rRNA, 5.8S rRNA, LSU-rRNA)"/>
    <property type="evidence" value="ECO:0007669"/>
    <property type="project" value="InterPro"/>
</dbReference>
<dbReference type="EMBL" id="CDQK01000004">
    <property type="protein sequence ID" value="CEP23003.1"/>
    <property type="molecule type" value="Genomic_DNA"/>
</dbReference>
<feature type="domain" description="HRDC" evidence="10">
    <location>
        <begin position="444"/>
        <end position="524"/>
    </location>
</feature>
<dbReference type="GO" id="GO:0071039">
    <property type="term" value="P:nuclear polyadenylation-dependent CUT catabolic process"/>
    <property type="evidence" value="ECO:0007669"/>
    <property type="project" value="TreeGrafter"/>
</dbReference>
<feature type="compositionally biased region" description="Basic and acidic residues" evidence="9">
    <location>
        <begin position="685"/>
        <end position="703"/>
    </location>
</feature>
<gene>
    <name evidence="11" type="primary">RRP6</name>
    <name evidence="11" type="ORF">BN1211_3486</name>
</gene>
<dbReference type="GO" id="GO:0071051">
    <property type="term" value="P:poly(A)-dependent snoRNA 3'-end processing"/>
    <property type="evidence" value="ECO:0007669"/>
    <property type="project" value="TreeGrafter"/>
</dbReference>
<sequence length="748" mass="85827">MDNASQEEDVLKTIMPLLAPVIRASAGLSSNDINFYTSTEPDIARHSDESSGALLKLINDVVSSVESNEVGEVQDKTMKENWSLMSNLIDEFLERSDIAFDSLRKSTGSGGASQKQMKYLDDSTSIQSQSGTQRRQDKPQRKFSKPVDNSESHPFRPSLTSKPNAIVPFERTFDLVPEEEGIPEHYKQPYETEILNQDYQNEILEICEPQLYKDWDATDAIWVDTPETLKQMLEKLENATEIAVDLEHHDYRSYYGIVCLMQISTREQDWLIDTLALRDELQVLNSVFTNPMITKVFHGAFMDIIWLQRDLGLYVVSLFDTYHASRQLGFPKHSLAYLLERFAHFKTSKKYQLADWRIRPLTKPMRAYARSDTHFLLYIYDQLKNMLIQSNKLETVLFESRNVAVRRYEYSRYRPKNSGPNSNVVSLIEKPDPWKSLLYQYNLPMSRDGIVRALYEWRDSMARQEDESPRYIMPNQLLVSLASLAPTDPAGVLSASTMISEVVRKNCKAIAELIAGKLQDTKMEDIKLLNEATSHALDEGEIQVTEESVLKEEQLFKALQTSSAIPLQLRKSSQLLSSKMISQKPFVKFRSSETIPQSINDRKKMVQSLLSKFTQTPELVDSEHGDKDMEVEDISQPAVPPEPLEQEESTSQPSIMFKNTEDIIVLNEKKKPISKVVKRIQQRGEAFDYSKADKIIKEPSRKDRKDKKRSSNQFDPYTKESEGPRPAKKQSKPHQGKTATFSSKKNRR</sequence>
<comment type="similarity">
    <text evidence="8">Belongs to the exosome component 10/RRP6 family.</text>
</comment>
<dbReference type="GO" id="GO:0071038">
    <property type="term" value="P:TRAMP-dependent tRNA surveillance pathway"/>
    <property type="evidence" value="ECO:0007669"/>
    <property type="project" value="TreeGrafter"/>
</dbReference>
<keyword evidence="3" id="KW-0540">Nuclease</keyword>
<evidence type="ECO:0000313" key="12">
    <source>
        <dbReference type="Proteomes" id="UP000038830"/>
    </source>
</evidence>
<dbReference type="GO" id="GO:0071037">
    <property type="term" value="P:nuclear polyadenylation-dependent snRNA catabolic process"/>
    <property type="evidence" value="ECO:0007669"/>
    <property type="project" value="TreeGrafter"/>
</dbReference>
<protein>
    <submittedName>
        <fullName evidence="11">RRP6 protein</fullName>
    </submittedName>
</protein>
<evidence type="ECO:0000256" key="9">
    <source>
        <dbReference type="SAM" id="MobiDB-lite"/>
    </source>
</evidence>
<dbReference type="CDD" id="cd06147">
    <property type="entry name" value="Rrp6p_like_exo"/>
    <property type="match status" value="1"/>
</dbReference>
<dbReference type="InterPro" id="IPR002121">
    <property type="entry name" value="HRDC_dom"/>
</dbReference>
<dbReference type="Pfam" id="PF00570">
    <property type="entry name" value="HRDC"/>
    <property type="match status" value="1"/>
</dbReference>
<dbReference type="SMART" id="SM00474">
    <property type="entry name" value="35EXOc"/>
    <property type="match status" value="1"/>
</dbReference>
<dbReference type="SMART" id="SM00341">
    <property type="entry name" value="HRDC"/>
    <property type="match status" value="1"/>
</dbReference>
<dbReference type="GO" id="GO:0000166">
    <property type="term" value="F:nucleotide binding"/>
    <property type="evidence" value="ECO:0007669"/>
    <property type="project" value="InterPro"/>
</dbReference>
<dbReference type="Gene3D" id="3.30.420.10">
    <property type="entry name" value="Ribonuclease H-like superfamily/Ribonuclease H"/>
    <property type="match status" value="1"/>
</dbReference>
<feature type="region of interest" description="Disordered" evidence="9">
    <location>
        <begin position="105"/>
        <end position="162"/>
    </location>
</feature>
<dbReference type="InterPro" id="IPR036397">
    <property type="entry name" value="RNaseH_sf"/>
</dbReference>
<evidence type="ECO:0000256" key="3">
    <source>
        <dbReference type="ARBA" id="ARBA00022722"/>
    </source>
</evidence>
<dbReference type="PANTHER" id="PTHR12124:SF47">
    <property type="entry name" value="EXOSOME COMPONENT 10"/>
    <property type="match status" value="1"/>
</dbReference>
<evidence type="ECO:0000256" key="7">
    <source>
        <dbReference type="ARBA" id="ARBA00023242"/>
    </source>
</evidence>
<dbReference type="GO" id="GO:0071040">
    <property type="term" value="P:nuclear polyadenylation-dependent antisense transcript catabolic process"/>
    <property type="evidence" value="ECO:0007669"/>
    <property type="project" value="TreeGrafter"/>
</dbReference>
<evidence type="ECO:0000256" key="8">
    <source>
        <dbReference type="ARBA" id="ARBA00043957"/>
    </source>
</evidence>
<evidence type="ECO:0000256" key="4">
    <source>
        <dbReference type="ARBA" id="ARBA00022801"/>
    </source>
</evidence>
<dbReference type="FunFam" id="1.10.150.80:FF:000001">
    <property type="entry name" value="Putative exosome component 10"/>
    <property type="match status" value="1"/>
</dbReference>
<dbReference type="Proteomes" id="UP000038830">
    <property type="component" value="Unassembled WGS sequence"/>
</dbReference>
<keyword evidence="7" id="KW-0539">Nucleus</keyword>
<dbReference type="GO" id="GO:0071044">
    <property type="term" value="P:histone mRNA catabolic process"/>
    <property type="evidence" value="ECO:0007669"/>
    <property type="project" value="TreeGrafter"/>
</dbReference>
<dbReference type="GO" id="GO:0005730">
    <property type="term" value="C:nucleolus"/>
    <property type="evidence" value="ECO:0007669"/>
    <property type="project" value="TreeGrafter"/>
</dbReference>
<dbReference type="InterPro" id="IPR002562">
    <property type="entry name" value="3'-5'_exonuclease_dom"/>
</dbReference>
<evidence type="ECO:0000256" key="1">
    <source>
        <dbReference type="ARBA" id="ARBA00004123"/>
    </source>
</evidence>
<dbReference type="InterPro" id="IPR010997">
    <property type="entry name" value="HRDC-like_sf"/>
</dbReference>
<evidence type="ECO:0000256" key="6">
    <source>
        <dbReference type="ARBA" id="ARBA00022839"/>
    </source>
</evidence>
<comment type="subcellular location">
    <subcellularLocation>
        <location evidence="1">Nucleus</location>
    </subcellularLocation>
</comment>
<keyword evidence="4" id="KW-0378">Hydrolase</keyword>
<dbReference type="GO" id="GO:0071036">
    <property type="term" value="P:nuclear polyadenylation-dependent snoRNA catabolic process"/>
    <property type="evidence" value="ECO:0007669"/>
    <property type="project" value="TreeGrafter"/>
</dbReference>
<reference evidence="12" key="1">
    <citation type="journal article" date="2015" name="J. Biotechnol.">
        <title>The structure of the Cyberlindnera jadinii genome and its relation to Candida utilis analyzed by the occurrence of single nucleotide polymorphisms.</title>
        <authorList>
            <person name="Rupp O."/>
            <person name="Brinkrolf K."/>
            <person name="Buerth C."/>
            <person name="Kunigo M."/>
            <person name="Schneider J."/>
            <person name="Jaenicke S."/>
            <person name="Goesmann A."/>
            <person name="Puehler A."/>
            <person name="Jaeger K.-E."/>
            <person name="Ernst J.F."/>
        </authorList>
    </citation>
    <scope>NUCLEOTIDE SEQUENCE [LARGE SCALE GENOMIC DNA]</scope>
    <source>
        <strain evidence="12">ATCC 18201 / CBS 1600 / BCRC 20928 / JCM 3617 / NBRC 0987 / NRRL Y-1542</strain>
    </source>
</reference>
<proteinExistence type="inferred from homology"/>
<dbReference type="GO" id="GO:0003727">
    <property type="term" value="F:single-stranded RNA binding"/>
    <property type="evidence" value="ECO:0007669"/>
    <property type="project" value="TreeGrafter"/>
</dbReference>
<dbReference type="InterPro" id="IPR044876">
    <property type="entry name" value="HRDC_dom_sf"/>
</dbReference>
<dbReference type="InterPro" id="IPR012337">
    <property type="entry name" value="RNaseH-like_sf"/>
</dbReference>
<feature type="region of interest" description="Disordered" evidence="9">
    <location>
        <begin position="616"/>
        <end position="656"/>
    </location>
</feature>
<dbReference type="AlphaFoldDB" id="A0A0H5C4T6"/>
<feature type="compositionally biased region" description="Polar residues" evidence="9">
    <location>
        <begin position="737"/>
        <end position="748"/>
    </location>
</feature>
<dbReference type="Pfam" id="PF01612">
    <property type="entry name" value="DNA_pol_A_exo1"/>
    <property type="match status" value="1"/>
</dbReference>
<dbReference type="InterPro" id="IPR045092">
    <property type="entry name" value="Rrp6-like"/>
</dbReference>
<name>A0A0H5C4T6_CYBJN</name>
<evidence type="ECO:0000256" key="5">
    <source>
        <dbReference type="ARBA" id="ARBA00022835"/>
    </source>
</evidence>
<evidence type="ECO:0000259" key="10">
    <source>
        <dbReference type="PROSITE" id="PS50967"/>
    </source>
</evidence>
<dbReference type="SUPFAM" id="SSF53098">
    <property type="entry name" value="Ribonuclease H-like"/>
    <property type="match status" value="1"/>
</dbReference>
<feature type="compositionally biased region" description="Polar residues" evidence="9">
    <location>
        <begin position="112"/>
        <end position="133"/>
    </location>
</feature>
<organism evidence="11 12">
    <name type="scientific">Cyberlindnera jadinii (strain ATCC 18201 / CBS 1600 / BCRC 20928 / JCM 3617 / NBRC 0987 / NRRL Y-1542)</name>
    <name type="common">Torula yeast</name>
    <name type="synonym">Candida utilis</name>
    <dbReference type="NCBI Taxonomy" id="983966"/>
    <lineage>
        <taxon>Eukaryota</taxon>
        <taxon>Fungi</taxon>
        <taxon>Dikarya</taxon>
        <taxon>Ascomycota</taxon>
        <taxon>Saccharomycotina</taxon>
        <taxon>Saccharomycetes</taxon>
        <taxon>Phaffomycetales</taxon>
        <taxon>Phaffomycetaceae</taxon>
        <taxon>Cyberlindnera</taxon>
    </lineage>
</organism>
<evidence type="ECO:0000256" key="2">
    <source>
        <dbReference type="ARBA" id="ARBA00022552"/>
    </source>
</evidence>
<dbReference type="PROSITE" id="PS50967">
    <property type="entry name" value="HRDC"/>
    <property type="match status" value="1"/>
</dbReference>
<dbReference type="PANTHER" id="PTHR12124">
    <property type="entry name" value="POLYMYOSITIS/SCLERODERMA AUTOANTIGEN-RELATED"/>
    <property type="match status" value="1"/>
</dbReference>
<dbReference type="GO" id="GO:0071035">
    <property type="term" value="P:nuclear polyadenylation-dependent rRNA catabolic process"/>
    <property type="evidence" value="ECO:0007669"/>
    <property type="project" value="TreeGrafter"/>
</dbReference>
<keyword evidence="5" id="KW-0271">Exosome</keyword>
<dbReference type="FunFam" id="3.30.420.10:FF:000059">
    <property type="entry name" value="Exosome complex exonuclease Rrp6"/>
    <property type="match status" value="1"/>
</dbReference>
<feature type="compositionally biased region" description="Basic residues" evidence="9">
    <location>
        <begin position="726"/>
        <end position="735"/>
    </location>
</feature>
<accession>A0A0H5C4T6</accession>
<evidence type="ECO:0000313" key="11">
    <source>
        <dbReference type="EMBL" id="CEP23003.1"/>
    </source>
</evidence>
<dbReference type="SUPFAM" id="SSF47819">
    <property type="entry name" value="HRDC-like"/>
    <property type="match status" value="1"/>
</dbReference>
<keyword evidence="6" id="KW-0269">Exonuclease</keyword>